<evidence type="ECO:0000313" key="1">
    <source>
        <dbReference type="EMBL" id="MCC9630277.1"/>
    </source>
</evidence>
<gene>
    <name evidence="1" type="ORF">LOC68_17925</name>
</gene>
<evidence type="ECO:0000313" key="2">
    <source>
        <dbReference type="Proteomes" id="UP001139103"/>
    </source>
</evidence>
<keyword evidence="2" id="KW-1185">Reference proteome</keyword>
<dbReference type="Proteomes" id="UP001139103">
    <property type="component" value="Unassembled WGS sequence"/>
</dbReference>
<proteinExistence type="predicted"/>
<dbReference type="AlphaFoldDB" id="A0A9X1MQP0"/>
<comment type="caution">
    <text evidence="1">The sequence shown here is derived from an EMBL/GenBank/DDBJ whole genome shotgun (WGS) entry which is preliminary data.</text>
</comment>
<dbReference type="RefSeq" id="WP_230221273.1">
    <property type="nucleotide sequence ID" value="NZ_JAJKFT010000010.1"/>
</dbReference>
<reference evidence="1" key="1">
    <citation type="submission" date="2021-11" db="EMBL/GenBank/DDBJ databases">
        <title>Genome sequence.</title>
        <authorList>
            <person name="Sun Q."/>
        </authorList>
    </citation>
    <scope>NUCLEOTIDE SEQUENCE</scope>
    <source>
        <strain evidence="1">JC732</strain>
    </source>
</reference>
<accession>A0A9X1MQP0</accession>
<dbReference type="EMBL" id="JAJKFT010000010">
    <property type="protein sequence ID" value="MCC9630277.1"/>
    <property type="molecule type" value="Genomic_DNA"/>
</dbReference>
<name>A0A9X1MQP0_9BACT</name>
<organism evidence="1 2">
    <name type="scientific">Blastopirellula sediminis</name>
    <dbReference type="NCBI Taxonomy" id="2894196"/>
    <lineage>
        <taxon>Bacteria</taxon>
        <taxon>Pseudomonadati</taxon>
        <taxon>Planctomycetota</taxon>
        <taxon>Planctomycetia</taxon>
        <taxon>Pirellulales</taxon>
        <taxon>Pirellulaceae</taxon>
        <taxon>Blastopirellula</taxon>
    </lineage>
</organism>
<protein>
    <submittedName>
        <fullName evidence="1">Uncharacterized protein</fullName>
    </submittedName>
</protein>
<sequence length="84" mass="9799">MHESDDYSRWSVDLHVGYYKAAWFELQVDENYFCPNSHLRLPHLKAIALDRDAMVWLGEVKSETVDVVIRPRLFTGTPGTEMED</sequence>